<protein>
    <submittedName>
        <fullName evidence="2">Uncharacterized protein</fullName>
    </submittedName>
</protein>
<dbReference type="EMBL" id="PEYV01000058">
    <property type="protein sequence ID" value="PIS21311.1"/>
    <property type="molecule type" value="Genomic_DNA"/>
</dbReference>
<dbReference type="AlphaFoldDB" id="A0A2H0X8Z1"/>
<proteinExistence type="predicted"/>
<evidence type="ECO:0000256" key="1">
    <source>
        <dbReference type="SAM" id="Phobius"/>
    </source>
</evidence>
<comment type="caution">
    <text evidence="2">The sequence shown here is derived from an EMBL/GenBank/DDBJ whole genome shotgun (WGS) entry which is preliminary data.</text>
</comment>
<name>A0A2H0X8Z1_UNCKA</name>
<dbReference type="Proteomes" id="UP000231098">
    <property type="component" value="Unassembled WGS sequence"/>
</dbReference>
<keyword evidence="1" id="KW-0812">Transmembrane</keyword>
<gene>
    <name evidence="2" type="ORF">COT51_03485</name>
</gene>
<keyword evidence="1" id="KW-1133">Transmembrane helix</keyword>
<accession>A0A2H0X8Z1</accession>
<feature type="transmembrane region" description="Helical" evidence="1">
    <location>
        <begin position="9"/>
        <end position="31"/>
    </location>
</feature>
<sequence length="230" mass="26519">MNLIVKNILFIRLAIGIACFTFILVFIPRVLRGLFEGDQSKITEAVGDAPKQSDRIKREETYQELSPDRSKKISRYEISNDPSLFANSYVTYLDNNIIIAVTNNFGDTQRESYLFVGEYRTGEPHWLGNGYVFFTSHCGSSCRGLSLLDVRTGQRWSAVLSFLSIDRNRPITHFYDWFKQDFEFNGGVKKIRGVFEDNRPYLIFDMENDRGVETGEKRFLFTGSSLILEN</sequence>
<keyword evidence="1" id="KW-0472">Membrane</keyword>
<organism evidence="2 3">
    <name type="scientific">candidate division WWE3 bacterium CG08_land_8_20_14_0_20_41_15</name>
    <dbReference type="NCBI Taxonomy" id="1975086"/>
    <lineage>
        <taxon>Bacteria</taxon>
        <taxon>Katanobacteria</taxon>
    </lineage>
</organism>
<evidence type="ECO:0000313" key="3">
    <source>
        <dbReference type="Proteomes" id="UP000231098"/>
    </source>
</evidence>
<evidence type="ECO:0000313" key="2">
    <source>
        <dbReference type="EMBL" id="PIS21311.1"/>
    </source>
</evidence>
<reference evidence="3" key="1">
    <citation type="submission" date="2017-09" db="EMBL/GenBank/DDBJ databases">
        <title>Depth-based differentiation of microbial function through sediment-hosted aquifers and enrichment of novel symbionts in the deep terrestrial subsurface.</title>
        <authorList>
            <person name="Probst A.J."/>
            <person name="Ladd B."/>
            <person name="Jarett J.K."/>
            <person name="Geller-Mcgrath D.E."/>
            <person name="Sieber C.M.K."/>
            <person name="Emerson J.B."/>
            <person name="Anantharaman K."/>
            <person name="Thomas B.C."/>
            <person name="Malmstrom R."/>
            <person name="Stieglmeier M."/>
            <person name="Klingl A."/>
            <person name="Woyke T."/>
            <person name="Ryan C.M."/>
            <person name="Banfield J.F."/>
        </authorList>
    </citation>
    <scope>NUCLEOTIDE SEQUENCE [LARGE SCALE GENOMIC DNA]</scope>
</reference>